<evidence type="ECO:0000313" key="8">
    <source>
        <dbReference type="Proteomes" id="UP000050497"/>
    </source>
</evidence>
<dbReference type="SUPFAM" id="SSF52172">
    <property type="entry name" value="CheY-like"/>
    <property type="match status" value="2"/>
</dbReference>
<dbReference type="RefSeq" id="WP_074445129.1">
    <property type="nucleotide sequence ID" value="NZ_FMBM01000002.1"/>
</dbReference>
<comment type="caution">
    <text evidence="6">The sequence shown here is derived from an EMBL/GenBank/DDBJ whole genome shotgun (WGS) entry which is preliminary data.</text>
</comment>
<keyword evidence="1 4" id="KW-0597">Phosphoprotein</keyword>
<dbReference type="STRING" id="1653334.GA0071312_2365"/>
<dbReference type="Proteomes" id="UP000182800">
    <property type="component" value="Unassembled WGS sequence"/>
</dbReference>
<evidence type="ECO:0000256" key="4">
    <source>
        <dbReference type="PROSITE-ProRule" id="PRU00169"/>
    </source>
</evidence>
<dbReference type="EMBL" id="FMBM01000002">
    <property type="protein sequence ID" value="SCC81426.1"/>
    <property type="molecule type" value="Genomic_DNA"/>
</dbReference>
<dbReference type="InterPro" id="IPR001789">
    <property type="entry name" value="Sig_transdc_resp-reg_receiver"/>
</dbReference>
<evidence type="ECO:0000256" key="2">
    <source>
        <dbReference type="ARBA" id="ARBA00023015"/>
    </source>
</evidence>
<dbReference type="AlphaFoldDB" id="A0A0P7ZWV5"/>
<dbReference type="PANTHER" id="PTHR44591">
    <property type="entry name" value="STRESS RESPONSE REGULATOR PROTEIN 1"/>
    <property type="match status" value="1"/>
</dbReference>
<dbReference type="GO" id="GO:0000160">
    <property type="term" value="P:phosphorelay signal transduction system"/>
    <property type="evidence" value="ECO:0007669"/>
    <property type="project" value="InterPro"/>
</dbReference>
<keyword evidence="9" id="KW-1185">Reference proteome</keyword>
<reference evidence="7 9" key="2">
    <citation type="submission" date="2016-08" db="EMBL/GenBank/DDBJ databases">
        <authorList>
            <person name="Varghese N."/>
            <person name="Submissions Spin"/>
        </authorList>
    </citation>
    <scope>NUCLEOTIDE SEQUENCE [LARGE SCALE GENOMIC DNA]</scope>
    <source>
        <strain evidence="7 9">HL-109</strain>
    </source>
</reference>
<dbReference type="Gene3D" id="3.40.50.2300">
    <property type="match status" value="2"/>
</dbReference>
<feature type="domain" description="Response regulatory" evidence="5">
    <location>
        <begin position="130"/>
        <end position="246"/>
    </location>
</feature>
<evidence type="ECO:0000256" key="3">
    <source>
        <dbReference type="ARBA" id="ARBA00023163"/>
    </source>
</evidence>
<dbReference type="OrthoDB" id="7979972at2"/>
<evidence type="ECO:0000256" key="1">
    <source>
        <dbReference type="ARBA" id="ARBA00022553"/>
    </source>
</evidence>
<sequence length="275" mass="31415">MQQTKILIADADIESRQQLARIVSEARPDARLRFADTGRQLFKVLQEETFDMVFLDMVLPYTDVAKLKSVIALMHAQNGTRLVLVSEGLRKNWTMIALQLHAYEVLTKPYRDHAVTRLLETFQQIRRTRQALIVDPSVRTRGILRNVLDRSQFRLQPIDAETGRRAIRHTRKQDFEVAFVSHALSDMPALEAACQLLSRSEDRISVVLMDRAVDETHRAFEVFGIKDVMIQPFDAIDVNRTLHGALGLWRPYLVNALAAERDSKREDAAQASRAA</sequence>
<dbReference type="InterPro" id="IPR011006">
    <property type="entry name" value="CheY-like_superfamily"/>
</dbReference>
<dbReference type="Proteomes" id="UP000050497">
    <property type="component" value="Unassembled WGS sequence"/>
</dbReference>
<proteinExistence type="predicted"/>
<dbReference type="PROSITE" id="PS50110">
    <property type="entry name" value="RESPONSE_REGULATORY"/>
    <property type="match status" value="2"/>
</dbReference>
<comment type="caution">
    <text evidence="4">Lacks conserved residue(s) required for the propagation of feature annotation.</text>
</comment>
<reference evidence="6 8" key="1">
    <citation type="submission" date="2015-09" db="EMBL/GenBank/DDBJ databases">
        <title>Identification and resolution of microdiversity through metagenomic sequencing of parallel consortia.</title>
        <authorList>
            <person name="Nelson W.C."/>
            <person name="Romine M.F."/>
            <person name="Lindemann S.R."/>
        </authorList>
    </citation>
    <scope>NUCLEOTIDE SEQUENCE [LARGE SCALE GENOMIC DNA]</scope>
    <source>
        <strain evidence="6">HL-109</strain>
    </source>
</reference>
<dbReference type="PANTHER" id="PTHR44591:SF3">
    <property type="entry name" value="RESPONSE REGULATORY DOMAIN-CONTAINING PROTEIN"/>
    <property type="match status" value="1"/>
</dbReference>
<evidence type="ECO:0000313" key="9">
    <source>
        <dbReference type="Proteomes" id="UP000182800"/>
    </source>
</evidence>
<protein>
    <submittedName>
        <fullName evidence="7">Response regulator receiver domain-containing protein</fullName>
    </submittedName>
    <submittedName>
        <fullName evidence="6">Two component signal transduction system response regulator</fullName>
    </submittedName>
</protein>
<dbReference type="InterPro" id="IPR050595">
    <property type="entry name" value="Bact_response_regulator"/>
</dbReference>
<dbReference type="SMART" id="SM00448">
    <property type="entry name" value="REC"/>
    <property type="match status" value="2"/>
</dbReference>
<feature type="modified residue" description="4-aspartylphosphate" evidence="4">
    <location>
        <position position="56"/>
    </location>
</feature>
<keyword evidence="2" id="KW-0805">Transcription regulation</keyword>
<dbReference type="Pfam" id="PF00072">
    <property type="entry name" value="Response_reg"/>
    <property type="match status" value="1"/>
</dbReference>
<accession>A0A0P7ZWV5</accession>
<organism evidence="6 8">
    <name type="scientific">Saliniramus fredricksonii</name>
    <dbReference type="NCBI Taxonomy" id="1653334"/>
    <lineage>
        <taxon>Bacteria</taxon>
        <taxon>Pseudomonadati</taxon>
        <taxon>Pseudomonadota</taxon>
        <taxon>Alphaproteobacteria</taxon>
        <taxon>Hyphomicrobiales</taxon>
        <taxon>Salinarimonadaceae</taxon>
        <taxon>Saliniramus</taxon>
    </lineage>
</organism>
<dbReference type="EMBL" id="LJSX01000030">
    <property type="protein sequence ID" value="KPQ09311.1"/>
    <property type="molecule type" value="Genomic_DNA"/>
</dbReference>
<evidence type="ECO:0000259" key="5">
    <source>
        <dbReference type="PROSITE" id="PS50110"/>
    </source>
</evidence>
<evidence type="ECO:0000313" key="7">
    <source>
        <dbReference type="EMBL" id="SCC81426.1"/>
    </source>
</evidence>
<keyword evidence="3" id="KW-0804">Transcription</keyword>
<feature type="domain" description="Response regulatory" evidence="5">
    <location>
        <begin position="5"/>
        <end position="123"/>
    </location>
</feature>
<evidence type="ECO:0000313" key="6">
    <source>
        <dbReference type="EMBL" id="KPQ09311.1"/>
    </source>
</evidence>
<gene>
    <name evidence="7" type="ORF">GA0071312_2365</name>
    <name evidence="6" type="ORF">HLUCCO17_15480</name>
</gene>
<name>A0A0P7ZWV5_9HYPH</name>